<dbReference type="PANTHER" id="PTHR30572">
    <property type="entry name" value="MEMBRANE COMPONENT OF TRANSPORTER-RELATED"/>
    <property type="match status" value="1"/>
</dbReference>
<keyword evidence="2" id="KW-1003">Cell membrane</keyword>
<keyword evidence="5 6" id="KW-0472">Membrane</keyword>
<feature type="transmembrane region" description="Helical" evidence="6">
    <location>
        <begin position="751"/>
        <end position="776"/>
    </location>
</feature>
<dbReference type="RefSeq" id="WP_344973634.1">
    <property type="nucleotide sequence ID" value="NZ_BAABFN010000001.1"/>
</dbReference>
<accession>A0ABP8FCA5</accession>
<evidence type="ECO:0000256" key="6">
    <source>
        <dbReference type="SAM" id="Phobius"/>
    </source>
</evidence>
<dbReference type="PANTHER" id="PTHR30572:SF18">
    <property type="entry name" value="ABC-TYPE MACROLIDE FAMILY EXPORT SYSTEM PERMEASE COMPONENT 2"/>
    <property type="match status" value="1"/>
</dbReference>
<feature type="domain" description="ABC3 transporter permease C-terminal" evidence="7">
    <location>
        <begin position="670"/>
        <end position="783"/>
    </location>
</feature>
<evidence type="ECO:0000256" key="4">
    <source>
        <dbReference type="ARBA" id="ARBA00022989"/>
    </source>
</evidence>
<reference evidence="10" key="1">
    <citation type="journal article" date="2019" name="Int. J. Syst. Evol. Microbiol.">
        <title>The Global Catalogue of Microorganisms (GCM) 10K type strain sequencing project: providing services to taxonomists for standard genome sequencing and annotation.</title>
        <authorList>
            <consortium name="The Broad Institute Genomics Platform"/>
            <consortium name="The Broad Institute Genome Sequencing Center for Infectious Disease"/>
            <person name="Wu L."/>
            <person name="Ma J."/>
        </authorList>
    </citation>
    <scope>NUCLEOTIDE SEQUENCE [LARGE SCALE GENOMIC DNA]</scope>
    <source>
        <strain evidence="10">JCM 17664</strain>
    </source>
</reference>
<feature type="transmembrane region" description="Helical" evidence="6">
    <location>
        <begin position="332"/>
        <end position="355"/>
    </location>
</feature>
<feature type="transmembrane region" description="Helical" evidence="6">
    <location>
        <begin position="375"/>
        <end position="401"/>
    </location>
</feature>
<evidence type="ECO:0000259" key="7">
    <source>
        <dbReference type="Pfam" id="PF02687"/>
    </source>
</evidence>
<feature type="transmembrane region" description="Helical" evidence="6">
    <location>
        <begin position="422"/>
        <end position="442"/>
    </location>
</feature>
<evidence type="ECO:0000256" key="1">
    <source>
        <dbReference type="ARBA" id="ARBA00004651"/>
    </source>
</evidence>
<feature type="domain" description="MacB-like periplasmic core" evidence="8">
    <location>
        <begin position="21"/>
        <end position="242"/>
    </location>
</feature>
<evidence type="ECO:0000313" key="10">
    <source>
        <dbReference type="Proteomes" id="UP001501207"/>
    </source>
</evidence>
<comment type="caution">
    <text evidence="9">The sequence shown here is derived from an EMBL/GenBank/DDBJ whole genome shotgun (WGS) entry which is preliminary data.</text>
</comment>
<feature type="domain" description="ABC3 transporter permease C-terminal" evidence="7">
    <location>
        <begin position="287"/>
        <end position="400"/>
    </location>
</feature>
<gene>
    <name evidence="9" type="ORF">GCM10023143_01060</name>
</gene>
<protein>
    <submittedName>
        <fullName evidence="9">ABC transporter permease</fullName>
    </submittedName>
</protein>
<sequence>MLRNYLLSAWRALRMSRGYAAINIAGLSVGMAGAMLIFVWLQHEVGVDRFHKKGARLYQVYGLHKLNGEIRTNTNTPEPMAPALKLEFPEIEASSRYSSLSMVFRVGNSLFPESAAFVDKDFFSMFSFPFVIGNARTAFRQPNSVVLTQAVAEKLFGSAERAMGETLVINNEQRSAAIVTGILRDLPANTRFTADAVFGWKMYEMMGYKDESPHAWTNSMTTTFVLLKPGVDLAAVNHKIKDITHRKDPMAQSKMFLYPSSKWYLYNKFENGKVAGGRIDRIYMFSAIAVFILLIACINFMNLSTARSEKRAREVGVRKVAGASRSVLTGQFIFESILLAFLSGIIALLLVSAVIKPFEDVLGQRLRIPYNDPWLWIAFIGFILFTGVLAGSYPAFFLSSFRPVKVLKGSYIPSLGKFNPRKALVVLQFTFAIGLIACTLVVRQQVKYAQRRDLGYRKDQLVSIPLNNLTPPKAELIRREILAAGIATSVTKTMFPMTYSYNSSSGIDWEGKQPNAQISFNRYAVDADWVKTTGVQLVAGRDIDIYKFPTDSTAMLLNESAVRAMGFEDPVGKKVEDNGISWTVVGAVKNFVFNSPYDKVVPMIIEGPKSYFTMMTMRLNSKRKMSGNIAALESLFKRDDPEDLFTYTFADEGYAVKFEGEKRTAVLTAIFSTLAIFISCLGLFGLAAYMTERRSKEIGVRKVLGASVGSILKLISSEFIKLVGISFLIATPLSYYIMTRWLEGFNYRKDIGWAVFAVTGILALAVAACTVSFQAIRAATANPVKSLRTE</sequence>
<evidence type="ECO:0000256" key="2">
    <source>
        <dbReference type="ARBA" id="ARBA00022475"/>
    </source>
</evidence>
<feature type="transmembrane region" description="Helical" evidence="6">
    <location>
        <begin position="665"/>
        <end position="689"/>
    </location>
</feature>
<name>A0ABP8FCA5_9BACT</name>
<dbReference type="Pfam" id="PF02687">
    <property type="entry name" value="FtsX"/>
    <property type="match status" value="2"/>
</dbReference>
<keyword evidence="3 6" id="KW-0812">Transmembrane</keyword>
<evidence type="ECO:0000259" key="8">
    <source>
        <dbReference type="Pfam" id="PF12704"/>
    </source>
</evidence>
<feature type="domain" description="MacB-like periplasmic core" evidence="8">
    <location>
        <begin position="431"/>
        <end position="592"/>
    </location>
</feature>
<feature type="transmembrane region" description="Helical" evidence="6">
    <location>
        <begin position="282"/>
        <end position="303"/>
    </location>
</feature>
<evidence type="ECO:0000313" key="9">
    <source>
        <dbReference type="EMBL" id="GAA4300273.1"/>
    </source>
</evidence>
<dbReference type="EMBL" id="BAABFN010000001">
    <property type="protein sequence ID" value="GAA4300273.1"/>
    <property type="molecule type" value="Genomic_DNA"/>
</dbReference>
<keyword evidence="4 6" id="KW-1133">Transmembrane helix</keyword>
<comment type="subcellular location">
    <subcellularLocation>
        <location evidence="1">Cell membrane</location>
        <topology evidence="1">Multi-pass membrane protein</topology>
    </subcellularLocation>
</comment>
<keyword evidence="10" id="KW-1185">Reference proteome</keyword>
<feature type="transmembrane region" description="Helical" evidence="6">
    <location>
        <begin position="20"/>
        <end position="41"/>
    </location>
</feature>
<dbReference type="Pfam" id="PF12704">
    <property type="entry name" value="MacB_PCD"/>
    <property type="match status" value="2"/>
</dbReference>
<proteinExistence type="predicted"/>
<dbReference type="InterPro" id="IPR003838">
    <property type="entry name" value="ABC3_permease_C"/>
</dbReference>
<evidence type="ECO:0000256" key="3">
    <source>
        <dbReference type="ARBA" id="ARBA00022692"/>
    </source>
</evidence>
<feature type="transmembrane region" description="Helical" evidence="6">
    <location>
        <begin position="719"/>
        <end position="739"/>
    </location>
</feature>
<organism evidence="9 10">
    <name type="scientific">Compostibacter hankyongensis</name>
    <dbReference type="NCBI Taxonomy" id="1007089"/>
    <lineage>
        <taxon>Bacteria</taxon>
        <taxon>Pseudomonadati</taxon>
        <taxon>Bacteroidota</taxon>
        <taxon>Chitinophagia</taxon>
        <taxon>Chitinophagales</taxon>
        <taxon>Chitinophagaceae</taxon>
        <taxon>Compostibacter</taxon>
    </lineage>
</organism>
<evidence type="ECO:0000256" key="5">
    <source>
        <dbReference type="ARBA" id="ARBA00023136"/>
    </source>
</evidence>
<dbReference type="InterPro" id="IPR050250">
    <property type="entry name" value="Macrolide_Exporter_MacB"/>
</dbReference>
<dbReference type="InterPro" id="IPR025857">
    <property type="entry name" value="MacB_PCD"/>
</dbReference>
<dbReference type="Proteomes" id="UP001501207">
    <property type="component" value="Unassembled WGS sequence"/>
</dbReference>